<dbReference type="RefSeq" id="WP_311019635.1">
    <property type="nucleotide sequence ID" value="NZ_JAUHGG010000003.1"/>
</dbReference>
<proteinExistence type="predicted"/>
<dbReference type="EMBL" id="JAUHGG010000003">
    <property type="protein sequence ID" value="MDS1820854.1"/>
    <property type="molecule type" value="Genomic_DNA"/>
</dbReference>
<comment type="caution">
    <text evidence="1">The sequence shown here is derived from an EMBL/GenBank/DDBJ whole genome shotgun (WGS) entry which is preliminary data.</text>
</comment>
<protein>
    <recommendedName>
        <fullName evidence="3">DUF4265 domain-containing protein</fullName>
    </recommendedName>
</protein>
<reference evidence="1" key="1">
    <citation type="submission" date="2023-06" db="EMBL/GenBank/DDBJ databases">
        <title>Genomic Diversity of Vibrio spp. and Metagenomic Analysis of Pathogens in Florida Gulf Coastal Waters Following Hurricane Ian.</title>
        <authorList>
            <person name="Brumfield K.D."/>
        </authorList>
    </citation>
    <scope>NUCLEOTIDE SEQUENCE</scope>
    <source>
        <strain evidence="1">WBS2B-138</strain>
    </source>
</reference>
<evidence type="ECO:0000313" key="1">
    <source>
        <dbReference type="EMBL" id="MDS1820854.1"/>
    </source>
</evidence>
<sequence length="120" mass="13704">MATLQQCNPNGKIEFFPYVKIGFEARPIEGKEVVIEGSVAQKFFHFLSQSVWGKRVERLYDLQGICVRDDGVELLSAFIPPHHFKMLIKDFGDELNYVVATVSEWESLGCNEVILHLEES</sequence>
<gene>
    <name evidence="1" type="ORF">QX249_09320</name>
</gene>
<dbReference type="AlphaFoldDB" id="A0AAW8PXW4"/>
<dbReference type="Proteomes" id="UP001253193">
    <property type="component" value="Unassembled WGS sequence"/>
</dbReference>
<evidence type="ECO:0000313" key="2">
    <source>
        <dbReference type="Proteomes" id="UP001253193"/>
    </source>
</evidence>
<organism evidence="1 2">
    <name type="scientific">Vibrio parahaemolyticus</name>
    <dbReference type="NCBI Taxonomy" id="670"/>
    <lineage>
        <taxon>Bacteria</taxon>
        <taxon>Pseudomonadati</taxon>
        <taxon>Pseudomonadota</taxon>
        <taxon>Gammaproteobacteria</taxon>
        <taxon>Vibrionales</taxon>
        <taxon>Vibrionaceae</taxon>
        <taxon>Vibrio</taxon>
    </lineage>
</organism>
<evidence type="ECO:0008006" key="3">
    <source>
        <dbReference type="Google" id="ProtNLM"/>
    </source>
</evidence>
<name>A0AAW8PXW4_VIBPH</name>
<accession>A0AAW8PXW4</accession>